<dbReference type="Pfam" id="PF00990">
    <property type="entry name" value="GGDEF"/>
    <property type="match status" value="1"/>
</dbReference>
<dbReference type="Gene3D" id="3.30.70.270">
    <property type="match status" value="1"/>
</dbReference>
<sequence>MTQAGPPAAQPNTDDRASTARSHGKAGGSHAPTPSEIAREALLRLATQKIPPTPDNFRELYFQIAGTAAEDAFPVRTLKAIAEALPRSTPQALRLARVFEKAVASGQWSVLRQSMLTISGMQASESRPWAQLIRDLIRELDGHHQHITPGRKRDSLEHVLAACADPEQLHLRLHALVRSWHEQAGSEQHAAIAPKENTPPPATDALGPLLAKLLTGCVTPLADDEALTSEAKAIAALVAAPANPEQVADLAARVDRLIARVTWTADEQREIRQALLNLLRLIVDNVRELIVDDSWLHGQLTLIADTFNQPLDLRLLDDVERRLRTVIDKQSQLKHQLTDAQQKLKSMLAGFIDQLSAFSTSTERYEVVLTESAHRISEAHDIKELSDVVEEVLRETQSTQQSAHRSGEELSRLREQVESANQQIVQLQRELDETSELVRHDPLTGALNRKGLDEALEREIARMRRSGTSLSLALLDVDNFKQINDAHGHVVGDNALRHLARVVKETLRPQDSIARYGGEEFLILLPETEPEQAQIILIRLQRELTRRYFLAQHEHLLITFSAGIACLGDTEDPMKAIERADKAMYAAKRAGKNRVMNSA</sequence>
<evidence type="ECO:0000256" key="3">
    <source>
        <dbReference type="SAM" id="Coils"/>
    </source>
</evidence>
<dbReference type="PANTHER" id="PTHR45138">
    <property type="entry name" value="REGULATORY COMPONENTS OF SENSORY TRANSDUCTION SYSTEM"/>
    <property type="match status" value="1"/>
</dbReference>
<evidence type="ECO:0000256" key="2">
    <source>
        <dbReference type="ARBA" id="ARBA00034247"/>
    </source>
</evidence>
<feature type="coiled-coil region" evidence="3">
    <location>
        <begin position="403"/>
        <end position="437"/>
    </location>
</feature>
<accession>A0A2U8GNC9</accession>
<evidence type="ECO:0000313" key="6">
    <source>
        <dbReference type="EMBL" id="AWI73995.1"/>
    </source>
</evidence>
<dbReference type="PROSITE" id="PS50887">
    <property type="entry name" value="GGDEF"/>
    <property type="match status" value="1"/>
</dbReference>
<dbReference type="Proteomes" id="UP000244930">
    <property type="component" value="Chromosome"/>
</dbReference>
<dbReference type="PANTHER" id="PTHR45138:SF9">
    <property type="entry name" value="DIGUANYLATE CYCLASE DGCM-RELATED"/>
    <property type="match status" value="1"/>
</dbReference>
<feature type="region of interest" description="Disordered" evidence="4">
    <location>
        <begin position="1"/>
        <end position="34"/>
    </location>
</feature>
<dbReference type="SMART" id="SM00267">
    <property type="entry name" value="GGDEF"/>
    <property type="match status" value="1"/>
</dbReference>
<evidence type="ECO:0000256" key="4">
    <source>
        <dbReference type="SAM" id="MobiDB-lite"/>
    </source>
</evidence>
<proteinExistence type="predicted"/>
<keyword evidence="3" id="KW-0175">Coiled coil</keyword>
<protein>
    <recommendedName>
        <fullName evidence="1">diguanylate cyclase</fullName>
        <ecNumber evidence="1">2.7.7.65</ecNumber>
    </recommendedName>
</protein>
<dbReference type="InterPro" id="IPR043128">
    <property type="entry name" value="Rev_trsase/Diguanyl_cyclase"/>
</dbReference>
<comment type="catalytic activity">
    <reaction evidence="2">
        <text>2 GTP = 3',3'-c-di-GMP + 2 diphosphate</text>
        <dbReference type="Rhea" id="RHEA:24898"/>
        <dbReference type="ChEBI" id="CHEBI:33019"/>
        <dbReference type="ChEBI" id="CHEBI:37565"/>
        <dbReference type="ChEBI" id="CHEBI:58805"/>
        <dbReference type="EC" id="2.7.7.65"/>
    </reaction>
</comment>
<dbReference type="EMBL" id="CP022187">
    <property type="protein sequence ID" value="AWI73995.1"/>
    <property type="molecule type" value="Genomic_DNA"/>
</dbReference>
<evidence type="ECO:0000256" key="1">
    <source>
        <dbReference type="ARBA" id="ARBA00012528"/>
    </source>
</evidence>
<dbReference type="InterPro" id="IPR050469">
    <property type="entry name" value="Diguanylate_Cyclase"/>
</dbReference>
<evidence type="ECO:0000313" key="7">
    <source>
        <dbReference type="Proteomes" id="UP000244930"/>
    </source>
</evidence>
<gene>
    <name evidence="6" type="ORF">CEW83_01130</name>
</gene>
<feature type="domain" description="GGDEF" evidence="5">
    <location>
        <begin position="468"/>
        <end position="599"/>
    </location>
</feature>
<dbReference type="EC" id="2.7.7.65" evidence="1"/>
<dbReference type="FunFam" id="3.30.70.270:FF:000001">
    <property type="entry name" value="Diguanylate cyclase domain protein"/>
    <property type="match status" value="1"/>
</dbReference>
<evidence type="ECO:0000259" key="5">
    <source>
        <dbReference type="PROSITE" id="PS50887"/>
    </source>
</evidence>
<name>A0A2U8GNC9_9RHOO</name>
<dbReference type="RefSeq" id="WP_108947703.1">
    <property type="nucleotide sequence ID" value="NZ_CP022187.1"/>
</dbReference>
<organism evidence="6 7">
    <name type="scientific">Parazoarcus communis</name>
    <dbReference type="NCBI Taxonomy" id="41977"/>
    <lineage>
        <taxon>Bacteria</taxon>
        <taxon>Pseudomonadati</taxon>
        <taxon>Pseudomonadota</taxon>
        <taxon>Betaproteobacteria</taxon>
        <taxon>Rhodocyclales</taxon>
        <taxon>Zoogloeaceae</taxon>
        <taxon>Parazoarcus</taxon>
    </lineage>
</organism>
<dbReference type="InterPro" id="IPR000160">
    <property type="entry name" value="GGDEF_dom"/>
</dbReference>
<dbReference type="GO" id="GO:0052621">
    <property type="term" value="F:diguanylate cyclase activity"/>
    <property type="evidence" value="ECO:0007669"/>
    <property type="project" value="UniProtKB-EC"/>
</dbReference>
<dbReference type="InterPro" id="IPR029787">
    <property type="entry name" value="Nucleotide_cyclase"/>
</dbReference>
<dbReference type="SUPFAM" id="SSF55073">
    <property type="entry name" value="Nucleotide cyclase"/>
    <property type="match status" value="1"/>
</dbReference>
<dbReference type="KEGG" id="acom:CEW83_01130"/>
<reference evidence="6 7" key="1">
    <citation type="submission" date="2017-06" db="EMBL/GenBank/DDBJ databases">
        <title>Azoarcus.</title>
        <authorList>
            <person name="Woo J.-H."/>
            <person name="Kim H.-S."/>
        </authorList>
    </citation>
    <scope>NUCLEOTIDE SEQUENCE [LARGE SCALE GENOMIC DNA]</scope>
    <source>
        <strain evidence="6 7">TSPY31</strain>
    </source>
</reference>
<dbReference type="NCBIfam" id="TIGR00254">
    <property type="entry name" value="GGDEF"/>
    <property type="match status" value="1"/>
</dbReference>
<dbReference type="AlphaFoldDB" id="A0A2U8GNC9"/>
<keyword evidence="7" id="KW-1185">Reference proteome</keyword>
<dbReference type="CDD" id="cd01949">
    <property type="entry name" value="GGDEF"/>
    <property type="match status" value="1"/>
</dbReference>